<feature type="domain" description="Timeless N-terminal" evidence="6">
    <location>
        <begin position="23"/>
        <end position="284"/>
    </location>
</feature>
<dbReference type="InterPro" id="IPR044998">
    <property type="entry name" value="Timeless"/>
</dbReference>
<dbReference type="OrthoDB" id="310853at2759"/>
<accession>A0A6J1PR33</accession>
<dbReference type="CTD" id="41615"/>
<feature type="region of interest" description="Disordered" evidence="5">
    <location>
        <begin position="1162"/>
        <end position="1187"/>
    </location>
</feature>
<feature type="region of interest" description="Disordered" evidence="5">
    <location>
        <begin position="662"/>
        <end position="691"/>
    </location>
</feature>
<dbReference type="GO" id="GO:0003677">
    <property type="term" value="F:DNA binding"/>
    <property type="evidence" value="ECO:0007669"/>
    <property type="project" value="TreeGrafter"/>
</dbReference>
<proteinExistence type="inferred from homology"/>
<evidence type="ECO:0000259" key="7">
    <source>
        <dbReference type="Pfam" id="PF05029"/>
    </source>
</evidence>
<dbReference type="RefSeq" id="XP_024871768.1">
    <property type="nucleotide sequence ID" value="XM_025016000.1"/>
</dbReference>
<feature type="compositionally biased region" description="Basic and acidic residues" evidence="5">
    <location>
        <begin position="1162"/>
        <end position="1171"/>
    </location>
</feature>
<dbReference type="GO" id="GO:0043111">
    <property type="term" value="P:replication fork arrest"/>
    <property type="evidence" value="ECO:0007669"/>
    <property type="project" value="TreeGrafter"/>
</dbReference>
<dbReference type="Proteomes" id="UP000504618">
    <property type="component" value="Unplaced"/>
</dbReference>
<dbReference type="SUPFAM" id="SSF48371">
    <property type="entry name" value="ARM repeat"/>
    <property type="match status" value="1"/>
</dbReference>
<keyword evidence="3" id="KW-0539">Nucleus</keyword>
<comment type="similarity">
    <text evidence="2">Belongs to the timeless family.</text>
</comment>
<evidence type="ECO:0000313" key="8">
    <source>
        <dbReference type="Proteomes" id="UP000504618"/>
    </source>
</evidence>
<evidence type="ECO:0000256" key="3">
    <source>
        <dbReference type="ARBA" id="ARBA00023242"/>
    </source>
</evidence>
<dbReference type="InterPro" id="IPR006906">
    <property type="entry name" value="Timeless_N"/>
</dbReference>
<dbReference type="GO" id="GO:0000076">
    <property type="term" value="P:DNA replication checkpoint signaling"/>
    <property type="evidence" value="ECO:0007669"/>
    <property type="project" value="TreeGrafter"/>
</dbReference>
<gene>
    <name evidence="9" type="primary">LOC112454538</name>
</gene>
<evidence type="ECO:0000256" key="4">
    <source>
        <dbReference type="ARBA" id="ARBA00023306"/>
    </source>
</evidence>
<feature type="region of interest" description="Disordered" evidence="5">
    <location>
        <begin position="1230"/>
        <end position="1327"/>
    </location>
</feature>
<evidence type="ECO:0000256" key="2">
    <source>
        <dbReference type="ARBA" id="ARBA00008174"/>
    </source>
</evidence>
<feature type="compositionally biased region" description="Polar residues" evidence="5">
    <location>
        <begin position="965"/>
        <end position="984"/>
    </location>
</feature>
<protein>
    <submittedName>
        <fullName evidence="9">Protein timeless homolog</fullName>
    </submittedName>
</protein>
<dbReference type="GO" id="GO:0031298">
    <property type="term" value="C:replication fork protection complex"/>
    <property type="evidence" value="ECO:0007669"/>
    <property type="project" value="TreeGrafter"/>
</dbReference>
<dbReference type="InterPro" id="IPR016024">
    <property type="entry name" value="ARM-type_fold"/>
</dbReference>
<feature type="domain" description="Timeless C-terminal" evidence="7">
    <location>
        <begin position="1034"/>
        <end position="1118"/>
    </location>
</feature>
<feature type="compositionally biased region" description="Acidic residues" evidence="5">
    <location>
        <begin position="676"/>
        <end position="691"/>
    </location>
</feature>
<organism evidence="8 9">
    <name type="scientific">Temnothorax curvispinosus</name>
    <dbReference type="NCBI Taxonomy" id="300111"/>
    <lineage>
        <taxon>Eukaryota</taxon>
        <taxon>Metazoa</taxon>
        <taxon>Ecdysozoa</taxon>
        <taxon>Arthropoda</taxon>
        <taxon>Hexapoda</taxon>
        <taxon>Insecta</taxon>
        <taxon>Pterygota</taxon>
        <taxon>Neoptera</taxon>
        <taxon>Endopterygota</taxon>
        <taxon>Hymenoptera</taxon>
        <taxon>Apocrita</taxon>
        <taxon>Aculeata</taxon>
        <taxon>Formicoidea</taxon>
        <taxon>Formicidae</taxon>
        <taxon>Myrmicinae</taxon>
        <taxon>Temnothorax</taxon>
    </lineage>
</organism>
<reference evidence="9" key="1">
    <citation type="submission" date="2025-08" db="UniProtKB">
        <authorList>
            <consortium name="RefSeq"/>
        </authorList>
    </citation>
    <scope>IDENTIFICATION</scope>
    <source>
        <tissue evidence="9">Whole body</tissue>
    </source>
</reference>
<sequence length="1327" mass="154088">MADYLSAELTATCAVIGYFDGTTYHLDKNCLDVIKDLIRYLKRDDDTHTIRRFLGQTRLLQTDLVKILVHHVENIELWDVLLRLLINLTSSAFVIYNEQIPTEKTTYSLYQQIVSYLQEYKAALTDENVWVAVAGRLGNLLNIDSTERGEENELTIERILVFIRNVLQVPPNDNDKRADNDATVHDEILFAFHASGIVDILLFIVSNNKEQQYHMQILEIISLMLREQNASLLAASGLQRSTAERENDEASLVALRQKELREKMDKVKKYAGSRHSRFGGTYVVQNMKATGENQMICHKPYQKIEALEFGTNKKRVKRRKDKVSLQDTKEERTSALSVRLFLKEFCVEFLSGVYNSVMKFTRSCFINDPQGQAGETAVYLWALRFFMEFNRHYKFQVKYVSETISTQVFYLVQRQMEQYYEMILVDKKRIPLWSRRLHLALKAYQELLNTLMIMDKSTDDGVKESSKIIKSNIFYVPEYRETILSQLLCFDEVKMSRQYLLDLITTVHIFLKMLEHFCQKGQRHLIVQKVKAKRRKVKKRKKPTEENVTPAAPTLEERWDIVSLELSAVMRDAVIPVVVPFDATLDTPIDDQKTDAMKKIQKLMRQRNLEQAVGLLRAAREIWPENDCFGKVDILPEEEFLALREIFFADLGVIEDQIVVQETNADKETENSANREEDEEEEDEDDEEEEGGTIFQETDFKLDEFLQRFANVKVVKALALLMQQFENNTVEVNHYITKMLHRIAWDYKMPGMIFQASIFRTFQRILESKDPAHKELQKFAVFIIRRFIEVAQKNRKSYMELLFWKTTRDATEIVDGYNAETTNKKVSRATWTEAEEDELRTLFMEHQTNKYPQDLIDWILEHVINENRTRRTIIKKLKEMCLIVNSKSVRAEVQKRLPKEWSEEEIAQLTELWTQLKDDDDPVDLIFTGLRIKRPKPKIKEKLLELGLAQDRKELRKKRSRKSNQGKSSWETQAASNSDGNESSATDDEDGEETRKSSKRGGAPRRSEEPTKKKQRNRRKLPTIVYTDAQLSGLLKDVIDRDMREALEWIKESLQDVLDDRDEESSEGIPLVPLTDYSASAMDSPSFQKLLHAMGFVPPADAQESYWRIPANMLTATLQKRYKLIGDALVGEFIVEETRKDSEIDERVDDSEDDTNVFENVKKFFAPREPEPSTSGQSERSTKIQLSQKSKILLTLNEESDEAEAIEIEEKDETEFPVKAHKENTGNVRNRVRILNDSSESEMEIERDVDDKNDDVKRDRADSSSDTDKPSTKKRRLLDSDEEAEPLRNDYTEANGAPVIISDDEESLPNVRSERPTSRVIISDDED</sequence>
<dbReference type="GO" id="GO:0009649">
    <property type="term" value="P:entrainment of circadian clock"/>
    <property type="evidence" value="ECO:0007669"/>
    <property type="project" value="TreeGrafter"/>
</dbReference>
<dbReference type="GeneID" id="112454538"/>
<dbReference type="PANTHER" id="PTHR22940">
    <property type="entry name" value="TIMEOUT/TIMELESS-2"/>
    <property type="match status" value="1"/>
</dbReference>
<comment type="subcellular location">
    <subcellularLocation>
        <location evidence="1">Nucleus</location>
    </subcellularLocation>
</comment>
<keyword evidence="8" id="KW-1185">Reference proteome</keyword>
<dbReference type="Pfam" id="PF04821">
    <property type="entry name" value="TIMELESS"/>
    <property type="match status" value="1"/>
</dbReference>
<dbReference type="InterPro" id="IPR007725">
    <property type="entry name" value="TIMELESS_C"/>
</dbReference>
<dbReference type="GO" id="GO:0048511">
    <property type="term" value="P:rhythmic process"/>
    <property type="evidence" value="ECO:0007669"/>
    <property type="project" value="UniProtKB-KW"/>
</dbReference>
<keyword evidence="4" id="KW-0131">Cell cycle</keyword>
<name>A0A6J1PR33_9HYME</name>
<evidence type="ECO:0000256" key="1">
    <source>
        <dbReference type="ARBA" id="ARBA00004123"/>
    </source>
</evidence>
<feature type="compositionally biased region" description="Polar residues" evidence="5">
    <location>
        <begin position="1172"/>
        <end position="1187"/>
    </location>
</feature>
<dbReference type="Pfam" id="PF26019">
    <property type="entry name" value="HTH_TIMELESS"/>
    <property type="match status" value="1"/>
</dbReference>
<feature type="region of interest" description="Disordered" evidence="5">
    <location>
        <begin position="954"/>
        <end position="1022"/>
    </location>
</feature>
<evidence type="ECO:0000259" key="6">
    <source>
        <dbReference type="Pfam" id="PF04821"/>
    </source>
</evidence>
<dbReference type="Pfam" id="PF05029">
    <property type="entry name" value="TIMELESS_C"/>
    <property type="match status" value="1"/>
</dbReference>
<evidence type="ECO:0000256" key="5">
    <source>
        <dbReference type="SAM" id="MobiDB-lite"/>
    </source>
</evidence>
<feature type="compositionally biased region" description="Basic residues" evidence="5">
    <location>
        <begin position="955"/>
        <end position="964"/>
    </location>
</feature>
<feature type="compositionally biased region" description="Basic and acidic residues" evidence="5">
    <location>
        <begin position="1244"/>
        <end position="1271"/>
    </location>
</feature>
<dbReference type="GO" id="GO:0006281">
    <property type="term" value="P:DNA repair"/>
    <property type="evidence" value="ECO:0007669"/>
    <property type="project" value="TreeGrafter"/>
</dbReference>
<feature type="compositionally biased region" description="Basic and acidic residues" evidence="5">
    <location>
        <begin position="664"/>
        <end position="675"/>
    </location>
</feature>
<dbReference type="PANTHER" id="PTHR22940:SF4">
    <property type="entry name" value="PROTEIN TIMELESS HOMOLOG"/>
    <property type="match status" value="1"/>
</dbReference>
<evidence type="ECO:0000313" key="9">
    <source>
        <dbReference type="RefSeq" id="XP_024871768.1"/>
    </source>
</evidence>